<dbReference type="InterPro" id="IPR014729">
    <property type="entry name" value="Rossmann-like_a/b/a_fold"/>
</dbReference>
<dbReference type="PANTHER" id="PTHR46268:SF6">
    <property type="entry name" value="UNIVERSAL STRESS PROTEIN UP12"/>
    <property type="match status" value="1"/>
</dbReference>
<dbReference type="PANTHER" id="PTHR46268">
    <property type="entry name" value="STRESS RESPONSE PROTEIN NHAX"/>
    <property type="match status" value="1"/>
</dbReference>
<feature type="domain" description="UspA" evidence="2">
    <location>
        <begin position="7"/>
        <end position="143"/>
    </location>
</feature>
<protein>
    <submittedName>
        <fullName evidence="3">Universal stress protein</fullName>
    </submittedName>
</protein>
<feature type="domain" description="UspA" evidence="2">
    <location>
        <begin position="151"/>
        <end position="292"/>
    </location>
</feature>
<comment type="similarity">
    <text evidence="1">Belongs to the universal stress protein A family.</text>
</comment>
<evidence type="ECO:0000313" key="4">
    <source>
        <dbReference type="Proteomes" id="UP001139409"/>
    </source>
</evidence>
<evidence type="ECO:0000313" key="3">
    <source>
        <dbReference type="EMBL" id="MCA6078483.1"/>
    </source>
</evidence>
<keyword evidence="4" id="KW-1185">Reference proteome</keyword>
<sequence>MPLYELKRVMVGLDLTEMDDHLIAYVNHLVDLFDLDVVYFLHVAKQLKLPDRIRRKYPDIMAPIDESIENEIRKKIEEKFVNRQGTEYKIEIKEGDAIEEILHWTGIKHVDLILMGRKLDLEGSGTLALKVARVAHCSILFVPEGRKFNLEKILVSVDFSKTSALALEAAVRLNKRTAVQIVLHNAYEVPSGYHFTGKSFEEFKNIMKQNAQEDAYEFVEKNGLQKDDVMYSFTFDDEEDPGERAYEVAKEMNVDLMMIASRGRTGLASLLLGSVAEKMIRYDSEIPLLIVKDRKENLGFFQALLRL</sequence>
<organism evidence="3 4">
    <name type="scientific">Fulvivirga sedimenti</name>
    <dbReference type="NCBI Taxonomy" id="2879465"/>
    <lineage>
        <taxon>Bacteria</taxon>
        <taxon>Pseudomonadati</taxon>
        <taxon>Bacteroidota</taxon>
        <taxon>Cytophagia</taxon>
        <taxon>Cytophagales</taxon>
        <taxon>Fulvivirgaceae</taxon>
        <taxon>Fulvivirga</taxon>
    </lineage>
</organism>
<evidence type="ECO:0000256" key="1">
    <source>
        <dbReference type="ARBA" id="ARBA00008791"/>
    </source>
</evidence>
<dbReference type="InterPro" id="IPR006016">
    <property type="entry name" value="UspA"/>
</dbReference>
<gene>
    <name evidence="3" type="ORF">LDX50_26655</name>
</gene>
<dbReference type="EMBL" id="JAIXNE010000006">
    <property type="protein sequence ID" value="MCA6078483.1"/>
    <property type="molecule type" value="Genomic_DNA"/>
</dbReference>
<evidence type="ECO:0000259" key="2">
    <source>
        <dbReference type="Pfam" id="PF00582"/>
    </source>
</evidence>
<reference evidence="3" key="1">
    <citation type="submission" date="2021-09" db="EMBL/GenBank/DDBJ databases">
        <title>Fulvivirga sp. isolated from coastal sediment.</title>
        <authorList>
            <person name="Yu H."/>
        </authorList>
    </citation>
    <scope>NUCLEOTIDE SEQUENCE</scope>
    <source>
        <strain evidence="3">1062</strain>
    </source>
</reference>
<proteinExistence type="inferred from homology"/>
<dbReference type="PRINTS" id="PR01438">
    <property type="entry name" value="UNVRSLSTRESS"/>
</dbReference>
<name>A0A9X1KZ24_9BACT</name>
<dbReference type="AlphaFoldDB" id="A0A9X1KZ24"/>
<comment type="caution">
    <text evidence="3">The sequence shown here is derived from an EMBL/GenBank/DDBJ whole genome shotgun (WGS) entry which is preliminary data.</text>
</comment>
<accession>A0A9X1KZ24</accession>
<dbReference type="Proteomes" id="UP001139409">
    <property type="component" value="Unassembled WGS sequence"/>
</dbReference>
<dbReference type="Pfam" id="PF00582">
    <property type="entry name" value="Usp"/>
    <property type="match status" value="2"/>
</dbReference>
<dbReference type="InterPro" id="IPR006015">
    <property type="entry name" value="Universal_stress_UspA"/>
</dbReference>
<dbReference type="Gene3D" id="3.40.50.620">
    <property type="entry name" value="HUPs"/>
    <property type="match status" value="2"/>
</dbReference>
<dbReference type="SUPFAM" id="SSF52402">
    <property type="entry name" value="Adenine nucleotide alpha hydrolases-like"/>
    <property type="match status" value="2"/>
</dbReference>
<dbReference type="CDD" id="cd00293">
    <property type="entry name" value="USP-like"/>
    <property type="match status" value="2"/>
</dbReference>
<dbReference type="RefSeq" id="WP_225699341.1">
    <property type="nucleotide sequence ID" value="NZ_JAIXNE010000006.1"/>
</dbReference>